<evidence type="ECO:0000313" key="2">
    <source>
        <dbReference type="Proteomes" id="UP000569005"/>
    </source>
</evidence>
<sequence length="191" mass="22416">MQEIREVRGRDALSSYGWLWLVGWAKSRDVELPTELLVGLFEEWSDVFVKTSVLDLAIRTADYQPLTNFDLPIADFPNEFLRRVMLSAVRVEREEYPDFREIPKERGDEILRAEAVPEMGRSESLLVSLLQAGRPITLGAASSFLRHEWQGQRHMQIFFWLMFDKLDGESQAAWRRSIPRMPYRPEDRSRQ</sequence>
<gene>
    <name evidence="1" type="ORF">HDF13_003801</name>
</gene>
<organism evidence="1 2">
    <name type="scientific">Tunturiibacter gelidiferens</name>
    <dbReference type="NCBI Taxonomy" id="3069689"/>
    <lineage>
        <taxon>Bacteria</taxon>
        <taxon>Pseudomonadati</taxon>
        <taxon>Acidobacteriota</taxon>
        <taxon>Terriglobia</taxon>
        <taxon>Terriglobales</taxon>
        <taxon>Acidobacteriaceae</taxon>
        <taxon>Tunturiibacter</taxon>
    </lineage>
</organism>
<protein>
    <submittedName>
        <fullName evidence="1">Uncharacterized protein</fullName>
    </submittedName>
</protein>
<dbReference type="Proteomes" id="UP000569005">
    <property type="component" value="Unassembled WGS sequence"/>
</dbReference>
<reference evidence="1" key="1">
    <citation type="submission" date="2020-08" db="EMBL/GenBank/DDBJ databases">
        <title>Genomic Encyclopedia of Type Strains, Phase IV (KMG-V): Genome sequencing to study the core and pangenomes of soil and plant-associated prokaryotes.</title>
        <authorList>
            <person name="Whitman W."/>
        </authorList>
    </citation>
    <scope>NUCLEOTIDE SEQUENCE</scope>
    <source>
        <strain evidence="1">M8UP15</strain>
    </source>
</reference>
<proteinExistence type="predicted"/>
<comment type="caution">
    <text evidence="1">The sequence shown here is derived from an EMBL/GenBank/DDBJ whole genome shotgun (WGS) entry which is preliminary data.</text>
</comment>
<evidence type="ECO:0000313" key="1">
    <source>
        <dbReference type="EMBL" id="MBB5341468.1"/>
    </source>
</evidence>
<dbReference type="EMBL" id="JACHEA010000001">
    <property type="protein sequence ID" value="MBB5341468.1"/>
    <property type="molecule type" value="Genomic_DNA"/>
</dbReference>
<name>A0ACC5P3Q0_9BACT</name>
<accession>A0ACC5P3Q0</accession>
<keyword evidence="2" id="KW-1185">Reference proteome</keyword>